<protein>
    <submittedName>
        <fullName evidence="3">Transposon gamma-delta resolvase</fullName>
    </submittedName>
</protein>
<name>A0A509E7L2_9HYPH</name>
<evidence type="ECO:0000259" key="1">
    <source>
        <dbReference type="PROSITE" id="PS51736"/>
    </source>
</evidence>
<dbReference type="PANTHER" id="PTHR30461:SF23">
    <property type="entry name" value="DNA RECOMBINASE-RELATED"/>
    <property type="match status" value="1"/>
</dbReference>
<dbReference type="SMART" id="SM00857">
    <property type="entry name" value="Resolvase"/>
    <property type="match status" value="1"/>
</dbReference>
<dbReference type="SUPFAM" id="SSF53041">
    <property type="entry name" value="Resolvase-like"/>
    <property type="match status" value="1"/>
</dbReference>
<dbReference type="Proteomes" id="UP000410984">
    <property type="component" value="Unassembled WGS sequence"/>
</dbReference>
<evidence type="ECO:0000313" key="3">
    <source>
        <dbReference type="EMBL" id="VUD70161.1"/>
    </source>
</evidence>
<dbReference type="RefSeq" id="WP_142581757.1">
    <property type="nucleotide sequence ID" value="NZ_CABFPH010000006.1"/>
</dbReference>
<dbReference type="AlphaFoldDB" id="A0A509E7L2"/>
<sequence>MHDTPFDPLDSALNYLLDGSGALPAPPDLTNPQELRAFIYVRRSIQDPLSLSVGRQVADGLSHCDRQGAMVDVGTDVFVDRHRSGALLEGREGLAALRAAVRERSPHFVVVSSVCRLARNLVDLLRICEEFAFHSTAIHIAGHGVLSTALTAVLGLHAQMERTAIRIRLSEGRREAARDGLLFGTWSSYGYRRTGDERGWTIDEAQAAVIVRCFLEREAGLSFMEIVRRLNTDHVPAPRGKLWGESTLWQPNGAGILQRKLLKGVFQWGRGRTDCVEIAVPRLAIVDADLFDRVNAMPTQTPRPKSEAGAEERRPTIRPFSRVFCECGATMRQMWASEPGGLYRCSRVVRAGPCKWTASVRVGEVQRRALLVLKDEILHPERRADWDAVGRRERRRFDATRAAERAQLTARMEEIDAALAALDEEDAAECDTFLLRARGGRLELEHHELARAAAKLEPRPSPDPIADDDAEALRDAAACLLRRLPASAEWRQDGELATRLSRVVPRIVVSRNAAAGSTTMRFLVGLPSSLDDCICEAGPGSPRWIERVYPDPMRGALAFPEAILEHHAAADRGAYEFSDCEWTVLEPLLGSAALGEMDARLYGEALVFMASTGLLVAQLPERYAGFPATDRQIRRLEFWPDLVDALEAQGSGLMRALDRRRFDPHR</sequence>
<dbReference type="CDD" id="cd00338">
    <property type="entry name" value="Ser_Recombinase"/>
    <property type="match status" value="1"/>
</dbReference>
<evidence type="ECO:0000313" key="4">
    <source>
        <dbReference type="Proteomes" id="UP000410984"/>
    </source>
</evidence>
<dbReference type="InterPro" id="IPR036162">
    <property type="entry name" value="Resolvase-like_N_sf"/>
</dbReference>
<dbReference type="Pfam" id="PF00239">
    <property type="entry name" value="Resolvase"/>
    <property type="match status" value="1"/>
</dbReference>
<dbReference type="InterPro" id="IPR006119">
    <property type="entry name" value="Resolv_N"/>
</dbReference>
<dbReference type="OrthoDB" id="7977255at2"/>
<proteinExistence type="predicted"/>
<accession>A0A509E7L2</accession>
<dbReference type="GO" id="GO:0000150">
    <property type="term" value="F:DNA strand exchange activity"/>
    <property type="evidence" value="ECO:0007669"/>
    <property type="project" value="InterPro"/>
</dbReference>
<dbReference type="EMBL" id="CABFPH010000006">
    <property type="protein sequence ID" value="VUD70161.1"/>
    <property type="molecule type" value="Genomic_DNA"/>
</dbReference>
<dbReference type="InterPro" id="IPR038109">
    <property type="entry name" value="DNA_bind_recomb_sf"/>
</dbReference>
<dbReference type="Gene3D" id="3.40.50.1390">
    <property type="entry name" value="Resolvase, N-terminal catalytic domain"/>
    <property type="match status" value="1"/>
</dbReference>
<feature type="domain" description="Resolvase/invertase-type recombinase catalytic" evidence="1">
    <location>
        <begin position="36"/>
        <end position="180"/>
    </location>
</feature>
<dbReference type="InterPro" id="IPR050639">
    <property type="entry name" value="SSR_resolvase"/>
</dbReference>
<reference evidence="3 4" key="1">
    <citation type="submission" date="2019-06" db="EMBL/GenBank/DDBJ databases">
        <authorList>
            <person name="Rodrigo-Torres L."/>
            <person name="Arahal R. D."/>
            <person name="Lucena T."/>
        </authorList>
    </citation>
    <scope>NUCLEOTIDE SEQUENCE [LARGE SCALE GENOMIC DNA]</scope>
    <source>
        <strain evidence="3 4">SB0023/3</strain>
    </source>
</reference>
<dbReference type="Gene3D" id="3.90.1750.20">
    <property type="entry name" value="Putative Large Serine Recombinase, Chain B, Domain 2"/>
    <property type="match status" value="1"/>
</dbReference>
<gene>
    <name evidence="3" type="primary">tnpR</name>
    <name evidence="3" type="ORF">MET9862_00724</name>
</gene>
<dbReference type="GO" id="GO:0003677">
    <property type="term" value="F:DNA binding"/>
    <property type="evidence" value="ECO:0007669"/>
    <property type="project" value="InterPro"/>
</dbReference>
<organism evidence="3 4">
    <name type="scientific">Methylobacterium symbioticum</name>
    <dbReference type="NCBI Taxonomy" id="2584084"/>
    <lineage>
        <taxon>Bacteria</taxon>
        <taxon>Pseudomonadati</taxon>
        <taxon>Pseudomonadota</taxon>
        <taxon>Alphaproteobacteria</taxon>
        <taxon>Hyphomicrobiales</taxon>
        <taxon>Methylobacteriaceae</taxon>
        <taxon>Methylobacterium</taxon>
    </lineage>
</organism>
<dbReference type="Pfam" id="PF07508">
    <property type="entry name" value="Recombinase"/>
    <property type="match status" value="1"/>
</dbReference>
<keyword evidence="4" id="KW-1185">Reference proteome</keyword>
<dbReference type="PROSITE" id="PS51737">
    <property type="entry name" value="RECOMBINASE_DNA_BIND"/>
    <property type="match status" value="1"/>
</dbReference>
<feature type="domain" description="Recombinase" evidence="2">
    <location>
        <begin position="188"/>
        <end position="304"/>
    </location>
</feature>
<evidence type="ECO:0000259" key="2">
    <source>
        <dbReference type="PROSITE" id="PS51737"/>
    </source>
</evidence>
<dbReference type="PANTHER" id="PTHR30461">
    <property type="entry name" value="DNA-INVERTASE FROM LAMBDOID PROPHAGE"/>
    <property type="match status" value="1"/>
</dbReference>
<dbReference type="InterPro" id="IPR011109">
    <property type="entry name" value="DNA_bind_recombinase_dom"/>
</dbReference>
<dbReference type="PROSITE" id="PS51736">
    <property type="entry name" value="RECOMBINASES_3"/>
    <property type="match status" value="1"/>
</dbReference>